<organism evidence="3 4">
    <name type="scientific">Fodinisporobacter ferrooxydans</name>
    <dbReference type="NCBI Taxonomy" id="2901836"/>
    <lineage>
        <taxon>Bacteria</taxon>
        <taxon>Bacillati</taxon>
        <taxon>Bacillota</taxon>
        <taxon>Bacilli</taxon>
        <taxon>Bacillales</taxon>
        <taxon>Alicyclobacillaceae</taxon>
        <taxon>Fodinisporobacter</taxon>
    </lineage>
</organism>
<dbReference type="InterPro" id="IPR029069">
    <property type="entry name" value="HotDog_dom_sf"/>
</dbReference>
<dbReference type="PIRSF" id="PIRSF003230">
    <property type="entry name" value="YbgC"/>
    <property type="match status" value="1"/>
</dbReference>
<evidence type="ECO:0000313" key="3">
    <source>
        <dbReference type="EMBL" id="UOF89613.1"/>
    </source>
</evidence>
<evidence type="ECO:0000313" key="4">
    <source>
        <dbReference type="Proteomes" id="UP000830167"/>
    </source>
</evidence>
<dbReference type="PANTHER" id="PTHR31793:SF27">
    <property type="entry name" value="NOVEL THIOESTERASE SUPERFAMILY DOMAIN AND SAPOSIN A-TYPE DOMAIN CONTAINING PROTEIN (0610012H03RIK)"/>
    <property type="match status" value="1"/>
</dbReference>
<evidence type="ECO:0000256" key="2">
    <source>
        <dbReference type="ARBA" id="ARBA00022801"/>
    </source>
</evidence>
<dbReference type="InterPro" id="IPR050563">
    <property type="entry name" value="4-hydroxybenzoyl-CoA_TE"/>
</dbReference>
<dbReference type="Pfam" id="PF13279">
    <property type="entry name" value="4HBT_2"/>
    <property type="match status" value="1"/>
</dbReference>
<sequence>MKTFVTRERVAFCETDAAGIIHFASAMRYFELGEREAMRQLGIKVGDSNRGGQEFPRVHITCTYHKSLYYDDLIEIRSTCVNIGNSSMIWDFKIYRDEELCISGEMTVCMIDSETRRPMRVPDRWRDFLLEAADETRILDKELT</sequence>
<keyword evidence="2" id="KW-0378">Hydrolase</keyword>
<dbReference type="RefSeq" id="WP_347436301.1">
    <property type="nucleotide sequence ID" value="NZ_CP089291.1"/>
</dbReference>
<protein>
    <submittedName>
        <fullName evidence="3">Acyl-CoA thioesterase</fullName>
    </submittedName>
</protein>
<dbReference type="Gene3D" id="3.10.129.10">
    <property type="entry name" value="Hotdog Thioesterase"/>
    <property type="match status" value="1"/>
</dbReference>
<dbReference type="SUPFAM" id="SSF54637">
    <property type="entry name" value="Thioesterase/thiol ester dehydrase-isomerase"/>
    <property type="match status" value="1"/>
</dbReference>
<gene>
    <name evidence="3" type="ORF">LSG31_17255</name>
</gene>
<name>A0ABY4CKB8_9BACL</name>
<evidence type="ECO:0000256" key="1">
    <source>
        <dbReference type="ARBA" id="ARBA00005953"/>
    </source>
</evidence>
<accession>A0ABY4CKB8</accession>
<reference evidence="3" key="1">
    <citation type="submission" date="2021-12" db="EMBL/GenBank/DDBJ databases">
        <title>Alicyclobacillaceae gen. nov., sp. nov., isolated from chalcocite enrichment system.</title>
        <authorList>
            <person name="Jiang Z."/>
        </authorList>
    </citation>
    <scope>NUCLEOTIDE SEQUENCE</scope>
    <source>
        <strain evidence="3">MYW30-H2</strain>
    </source>
</reference>
<keyword evidence="4" id="KW-1185">Reference proteome</keyword>
<proteinExistence type="inferred from homology"/>
<dbReference type="PANTHER" id="PTHR31793">
    <property type="entry name" value="4-HYDROXYBENZOYL-COA THIOESTERASE FAMILY MEMBER"/>
    <property type="match status" value="1"/>
</dbReference>
<dbReference type="CDD" id="cd00586">
    <property type="entry name" value="4HBT"/>
    <property type="match status" value="1"/>
</dbReference>
<dbReference type="EMBL" id="CP089291">
    <property type="protein sequence ID" value="UOF89613.1"/>
    <property type="molecule type" value="Genomic_DNA"/>
</dbReference>
<dbReference type="InterPro" id="IPR006684">
    <property type="entry name" value="YbgC/YbaW"/>
</dbReference>
<comment type="similarity">
    <text evidence="1">Belongs to the 4-hydroxybenzoyl-CoA thioesterase family.</text>
</comment>
<dbReference type="Proteomes" id="UP000830167">
    <property type="component" value="Chromosome"/>
</dbReference>